<name>A0ABS0EI17_9FLAO</name>
<protein>
    <submittedName>
        <fullName evidence="3">SLATT domain-containing protein</fullName>
    </submittedName>
</protein>
<dbReference type="InterPro" id="IPR041115">
    <property type="entry name" value="SLATT_5"/>
</dbReference>
<feature type="transmembrane region" description="Helical" evidence="1">
    <location>
        <begin position="78"/>
        <end position="96"/>
    </location>
</feature>
<comment type="caution">
    <text evidence="3">The sequence shown here is derived from an EMBL/GenBank/DDBJ whole genome shotgun (WGS) entry which is preliminary data.</text>
</comment>
<dbReference type="NCBIfam" id="NF033631">
    <property type="entry name" value="SLATT_5"/>
    <property type="match status" value="1"/>
</dbReference>
<gene>
    <name evidence="3" type="ORF">ITJ86_09335</name>
</gene>
<dbReference type="Pfam" id="PF18160">
    <property type="entry name" value="SLATT_5"/>
    <property type="match status" value="1"/>
</dbReference>
<reference evidence="3 4" key="1">
    <citation type="submission" date="2020-11" db="EMBL/GenBank/DDBJ databases">
        <title>Winogradskyella marina sp. nov., isolated from marine sediment.</title>
        <authorList>
            <person name="Bo J."/>
            <person name="Wang S."/>
            <person name="Song X."/>
            <person name="Du Z."/>
        </authorList>
    </citation>
    <scope>NUCLEOTIDE SEQUENCE [LARGE SCALE GENOMIC DNA]</scope>
    <source>
        <strain evidence="3 4">F6397</strain>
    </source>
</reference>
<evidence type="ECO:0000313" key="4">
    <source>
        <dbReference type="Proteomes" id="UP000611215"/>
    </source>
</evidence>
<evidence type="ECO:0000256" key="1">
    <source>
        <dbReference type="SAM" id="Phobius"/>
    </source>
</evidence>
<sequence length="228" mass="26634">MTEKTNQFTGPKKYLEKSFLEELNYKIWSTKASRFNADKRLKVKAKLSNISLAFLSAYLIIASLISVYNINTGNNEDIINYVITALSILVLVVSQFENAQDYKLNARIFHDCGLELSILYNDLRVFKTLKKKPSEYEIYLFGKNLSEKYQNVLRNYQNHSPIDYDMFQINNIDYFEKVAPKKVTPDNIKKVKRRYNWEVYGWYSIMIIAPPILITGIVLIAKYINIVP</sequence>
<evidence type="ECO:0000259" key="2">
    <source>
        <dbReference type="Pfam" id="PF18160"/>
    </source>
</evidence>
<keyword evidence="1" id="KW-0472">Membrane</keyword>
<keyword evidence="1" id="KW-0812">Transmembrane</keyword>
<dbReference type="EMBL" id="JADOET010000006">
    <property type="protein sequence ID" value="MBF8150098.1"/>
    <property type="molecule type" value="Genomic_DNA"/>
</dbReference>
<feature type="domain" description="SMODS and SLOG-associating 2TM effector" evidence="2">
    <location>
        <begin position="17"/>
        <end position="213"/>
    </location>
</feature>
<organism evidence="3 4">
    <name type="scientific">Winogradskyella marina</name>
    <dbReference type="NCBI Taxonomy" id="2785530"/>
    <lineage>
        <taxon>Bacteria</taxon>
        <taxon>Pseudomonadati</taxon>
        <taxon>Bacteroidota</taxon>
        <taxon>Flavobacteriia</taxon>
        <taxon>Flavobacteriales</taxon>
        <taxon>Flavobacteriaceae</taxon>
        <taxon>Winogradskyella</taxon>
    </lineage>
</organism>
<accession>A0ABS0EI17</accession>
<dbReference type="RefSeq" id="WP_195871367.1">
    <property type="nucleotide sequence ID" value="NZ_JADOET010000006.1"/>
</dbReference>
<evidence type="ECO:0000313" key="3">
    <source>
        <dbReference type="EMBL" id="MBF8150098.1"/>
    </source>
</evidence>
<dbReference type="Proteomes" id="UP000611215">
    <property type="component" value="Unassembled WGS sequence"/>
</dbReference>
<keyword evidence="4" id="KW-1185">Reference proteome</keyword>
<feature type="transmembrane region" description="Helical" evidence="1">
    <location>
        <begin position="47"/>
        <end position="66"/>
    </location>
</feature>
<keyword evidence="1" id="KW-1133">Transmembrane helix</keyword>
<proteinExistence type="predicted"/>
<feature type="transmembrane region" description="Helical" evidence="1">
    <location>
        <begin position="199"/>
        <end position="224"/>
    </location>
</feature>